<evidence type="ECO:0000313" key="1">
    <source>
        <dbReference type="EMBL" id="NCU16703.1"/>
    </source>
</evidence>
<reference evidence="1 2" key="1">
    <citation type="submission" date="2020-01" db="EMBL/GenBank/DDBJ databases">
        <title>A novel Bacillus sp. from Pasinler.</title>
        <authorList>
            <person name="Adiguzel A."/>
            <person name="Ay H."/>
            <person name="Baltaci M.O."/>
        </authorList>
    </citation>
    <scope>NUCLEOTIDE SEQUENCE [LARGE SCALE GENOMIC DNA]</scope>
    <source>
        <strain evidence="1 2">P1</strain>
    </source>
</reference>
<accession>A0ABX0A689</accession>
<sequence>MDIVNCSRCGGIYVKNPVRDICDRCYREEEEAYEKVSKYLKKRENRTASMLQVVQDTGVSEELILKFIKKGRIKLVQFPNLAYPCEKCGNPIQTGRLCSKCVNDFKNELEIFEREEQRKKEMEEKRAYYAVNEKYRKRQ</sequence>
<dbReference type="Proteomes" id="UP000743899">
    <property type="component" value="Unassembled WGS sequence"/>
</dbReference>
<evidence type="ECO:0008006" key="3">
    <source>
        <dbReference type="Google" id="ProtNLM"/>
    </source>
</evidence>
<protein>
    <recommendedName>
        <fullName evidence="3">Flagellar protein</fullName>
    </recommendedName>
</protein>
<organism evidence="1 2">
    <name type="scientific">Pallidibacillus pasinlerensis</name>
    <dbReference type="NCBI Taxonomy" id="2703818"/>
    <lineage>
        <taxon>Bacteria</taxon>
        <taxon>Bacillati</taxon>
        <taxon>Bacillota</taxon>
        <taxon>Bacilli</taxon>
        <taxon>Bacillales</taxon>
        <taxon>Bacillaceae</taxon>
        <taxon>Pallidibacillus</taxon>
    </lineage>
</organism>
<evidence type="ECO:0000313" key="2">
    <source>
        <dbReference type="Proteomes" id="UP000743899"/>
    </source>
</evidence>
<comment type="caution">
    <text evidence="1">The sequence shown here is derived from an EMBL/GenBank/DDBJ whole genome shotgun (WGS) entry which is preliminary data.</text>
</comment>
<keyword evidence="2" id="KW-1185">Reference proteome</keyword>
<dbReference type="RefSeq" id="WP_161919540.1">
    <property type="nucleotide sequence ID" value="NZ_JAACYS010000007.1"/>
</dbReference>
<proteinExistence type="predicted"/>
<dbReference type="NCBIfam" id="TIGR03826">
    <property type="entry name" value="YvyF"/>
    <property type="match status" value="1"/>
</dbReference>
<name>A0ABX0A689_9BACI</name>
<gene>
    <name evidence="1" type="ORF">GW534_02805</name>
</gene>
<dbReference type="EMBL" id="JAACYS010000007">
    <property type="protein sequence ID" value="NCU16703.1"/>
    <property type="molecule type" value="Genomic_DNA"/>
</dbReference>
<dbReference type="InterPro" id="IPR022258">
    <property type="entry name" value="Flagellar_operon_YvyF"/>
</dbReference>